<name>A0A9Q1JWI7_9CARY</name>
<accession>A0A9Q1JWI7</accession>
<keyword evidence="4" id="KW-0067">ATP-binding</keyword>
<evidence type="ECO:0000256" key="2">
    <source>
        <dbReference type="ARBA" id="ARBA00022598"/>
    </source>
</evidence>
<reference evidence="5" key="1">
    <citation type="submission" date="2022-04" db="EMBL/GenBank/DDBJ databases">
        <title>Carnegiea gigantea Genome sequencing and assembly v2.</title>
        <authorList>
            <person name="Copetti D."/>
            <person name="Sanderson M.J."/>
            <person name="Burquez A."/>
            <person name="Wojciechowski M.F."/>
        </authorList>
    </citation>
    <scope>NUCLEOTIDE SEQUENCE</scope>
    <source>
        <strain evidence="5">SGP5-SGP5p</strain>
        <tissue evidence="5">Aerial part</tissue>
    </source>
</reference>
<dbReference type="SUPFAM" id="SSF55931">
    <property type="entry name" value="Glutamine synthetase/guanido kinase"/>
    <property type="match status" value="1"/>
</dbReference>
<dbReference type="EC" id="6.3.2.2" evidence="1"/>
<keyword evidence="3" id="KW-0547">Nucleotide-binding</keyword>
<evidence type="ECO:0000256" key="4">
    <source>
        <dbReference type="ARBA" id="ARBA00022840"/>
    </source>
</evidence>
<dbReference type="AlphaFoldDB" id="A0A9Q1JWI7"/>
<dbReference type="PANTHER" id="PTHR34378">
    <property type="entry name" value="GLUTAMATE--CYSTEINE LIGASE, CHLOROPLASTIC"/>
    <property type="match status" value="1"/>
</dbReference>
<dbReference type="Gene3D" id="3.30.590.20">
    <property type="match status" value="1"/>
</dbReference>
<evidence type="ECO:0000256" key="1">
    <source>
        <dbReference type="ARBA" id="ARBA00012220"/>
    </source>
</evidence>
<comment type="caution">
    <text evidence="5">The sequence shown here is derived from an EMBL/GenBank/DDBJ whole genome shotgun (WGS) entry which is preliminary data.</text>
</comment>
<dbReference type="Proteomes" id="UP001153076">
    <property type="component" value="Unassembled WGS sequence"/>
</dbReference>
<dbReference type="InterPro" id="IPR006336">
    <property type="entry name" value="GCS2"/>
</dbReference>
<protein>
    <recommendedName>
        <fullName evidence="1">glutamate--cysteine ligase</fullName>
        <ecNumber evidence="1">6.3.2.2</ecNumber>
    </recommendedName>
</protein>
<evidence type="ECO:0000256" key="3">
    <source>
        <dbReference type="ARBA" id="ARBA00022741"/>
    </source>
</evidence>
<dbReference type="InterPro" id="IPR014746">
    <property type="entry name" value="Gln_synth/guanido_kin_cat_dom"/>
</dbReference>
<dbReference type="InterPro" id="IPR035434">
    <property type="entry name" value="GCL_bact_plant"/>
</dbReference>
<dbReference type="GO" id="GO:0004357">
    <property type="term" value="F:glutamate-cysteine ligase activity"/>
    <property type="evidence" value="ECO:0007669"/>
    <property type="project" value="UniProtKB-EC"/>
</dbReference>
<dbReference type="Pfam" id="PF04107">
    <property type="entry name" value="GCS2"/>
    <property type="match status" value="1"/>
</dbReference>
<dbReference type="EMBL" id="JAKOGI010000615">
    <property type="protein sequence ID" value="KAJ8432322.1"/>
    <property type="molecule type" value="Genomic_DNA"/>
</dbReference>
<evidence type="ECO:0000313" key="6">
    <source>
        <dbReference type="Proteomes" id="UP001153076"/>
    </source>
</evidence>
<keyword evidence="2" id="KW-0436">Ligase</keyword>
<sequence>MPAQGLGSQVVRDAGSVLWYLKTGGPKTERDAGEDQGGTMLRCSPSTTHHCRQPVTADGRYLRSPRLKRYLEMRGADGGPWRRLCALPALWVGLLYDKDSLQSVLDMTADWTNEEREMLRNKVPKFGLKTPFRDGYVKHIAEDVLKLAKDGLERRGFKEIGFLNEVAEVVRTGVTPAERLLELYHGKWGENVDPFSLSPNHWLAGISCLLPCPLPSLPPHPPTYSVFCATFATYPPRKTEFQVMAAEFGPFRFPPDDLFPCTSSDDGVQGVSGDIYGHFSNLSAWHR</sequence>
<gene>
    <name evidence="5" type="ORF">Cgig2_014309</name>
</gene>
<evidence type="ECO:0000313" key="5">
    <source>
        <dbReference type="EMBL" id="KAJ8432322.1"/>
    </source>
</evidence>
<proteinExistence type="predicted"/>
<organism evidence="5 6">
    <name type="scientific">Carnegiea gigantea</name>
    <dbReference type="NCBI Taxonomy" id="171969"/>
    <lineage>
        <taxon>Eukaryota</taxon>
        <taxon>Viridiplantae</taxon>
        <taxon>Streptophyta</taxon>
        <taxon>Embryophyta</taxon>
        <taxon>Tracheophyta</taxon>
        <taxon>Spermatophyta</taxon>
        <taxon>Magnoliopsida</taxon>
        <taxon>eudicotyledons</taxon>
        <taxon>Gunneridae</taxon>
        <taxon>Pentapetalae</taxon>
        <taxon>Caryophyllales</taxon>
        <taxon>Cactineae</taxon>
        <taxon>Cactaceae</taxon>
        <taxon>Cactoideae</taxon>
        <taxon>Echinocereeae</taxon>
        <taxon>Carnegiea</taxon>
    </lineage>
</organism>
<dbReference type="OrthoDB" id="2012853at2759"/>
<dbReference type="GO" id="GO:0005524">
    <property type="term" value="F:ATP binding"/>
    <property type="evidence" value="ECO:0007669"/>
    <property type="project" value="UniProtKB-KW"/>
</dbReference>
<keyword evidence="6" id="KW-1185">Reference proteome</keyword>
<dbReference type="GO" id="GO:0006750">
    <property type="term" value="P:glutathione biosynthetic process"/>
    <property type="evidence" value="ECO:0007669"/>
    <property type="project" value="InterPro"/>
</dbReference>
<dbReference type="PANTHER" id="PTHR34378:SF1">
    <property type="entry name" value="GLUTAMATE--CYSTEINE LIGASE, CHLOROPLASTIC"/>
    <property type="match status" value="1"/>
</dbReference>